<dbReference type="OrthoDB" id="1659521at2"/>
<keyword evidence="2" id="KW-1185">Reference proteome</keyword>
<dbReference type="AlphaFoldDB" id="A0A1U7NDX4"/>
<name>A0A1U7NDX4_9FIRM</name>
<dbReference type="RefSeq" id="WP_075820715.1">
    <property type="nucleotide sequence ID" value="NZ_CAQWZH010000040.1"/>
</dbReference>
<proteinExistence type="predicted"/>
<dbReference type="Proteomes" id="UP000186341">
    <property type="component" value="Unassembled WGS sequence"/>
</dbReference>
<gene>
    <name evidence="1" type="ORF">BO222_10210</name>
</gene>
<protein>
    <submittedName>
        <fullName evidence="1">Uncharacterized protein</fullName>
    </submittedName>
</protein>
<dbReference type="GeneID" id="82203525"/>
<dbReference type="EMBL" id="MPJW01000196">
    <property type="protein sequence ID" value="OLU37614.1"/>
    <property type="molecule type" value="Genomic_DNA"/>
</dbReference>
<evidence type="ECO:0000313" key="1">
    <source>
        <dbReference type="EMBL" id="OLU37614.1"/>
    </source>
</evidence>
<organism evidence="1 2">
    <name type="scientific">Ileibacterium valens</name>
    <dbReference type="NCBI Taxonomy" id="1862668"/>
    <lineage>
        <taxon>Bacteria</taxon>
        <taxon>Bacillati</taxon>
        <taxon>Bacillota</taxon>
        <taxon>Erysipelotrichia</taxon>
        <taxon>Erysipelotrichales</taxon>
        <taxon>Erysipelotrichaceae</taxon>
        <taxon>Ileibacterium</taxon>
    </lineage>
</organism>
<sequence length="114" mass="13252">MPIELNNREFMWIRRALKNARECLEDQNYRGALLELKKPMKRMESQPISTRLQALCQITQVDAWHAMQKPKEELKCLKAADAIFAKLQDESEEAVQIRKRIAEIIAKEKAAGSR</sequence>
<evidence type="ECO:0000313" key="2">
    <source>
        <dbReference type="Proteomes" id="UP000186341"/>
    </source>
</evidence>
<accession>A0A1U7NDX4</accession>
<reference evidence="1 2" key="1">
    <citation type="submission" date="2016-11" db="EMBL/GenBank/DDBJ databases">
        <title>Description of two novel members of the family Erysipelotrichaceae: Ileibacterium lipovorans gen. nov., sp. nov. and Dubosiella newyorkensis, gen. nov., sp. nov.</title>
        <authorList>
            <person name="Cox L.M."/>
            <person name="Sohn J."/>
            <person name="Tyrrell K.L."/>
            <person name="Citron D.M."/>
            <person name="Lawson P.A."/>
            <person name="Patel N.B."/>
            <person name="Iizumi T."/>
            <person name="Perez-Perez G.I."/>
            <person name="Goldstein E.J."/>
            <person name="Blaser M.J."/>
        </authorList>
    </citation>
    <scope>NUCLEOTIDE SEQUENCE [LARGE SCALE GENOMIC DNA]</scope>
    <source>
        <strain evidence="1 2">NYU-BL-A3</strain>
    </source>
</reference>
<comment type="caution">
    <text evidence="1">The sequence shown here is derived from an EMBL/GenBank/DDBJ whole genome shotgun (WGS) entry which is preliminary data.</text>
</comment>